<dbReference type="OrthoDB" id="1430424at2759"/>
<dbReference type="PANTHER" id="PTHR48200:SF1">
    <property type="entry name" value="AMINOTRANSFERASE-LIKE PLANT MOBILE DOMAIN-CONTAINING PROTEIN"/>
    <property type="match status" value="1"/>
</dbReference>
<accession>A0A8J5YM96</accession>
<dbReference type="Proteomes" id="UP000701853">
    <property type="component" value="Chromosome 9"/>
</dbReference>
<dbReference type="EMBL" id="JAHUZN010000009">
    <property type="protein sequence ID" value="KAG8482700.1"/>
    <property type="molecule type" value="Genomic_DNA"/>
</dbReference>
<comment type="caution">
    <text evidence="2">The sequence shown here is derived from an EMBL/GenBank/DDBJ whole genome shotgun (WGS) entry which is preliminary data.</text>
</comment>
<dbReference type="InterPro" id="IPR056647">
    <property type="entry name" value="DUF7745"/>
</dbReference>
<reference evidence="2 3" key="1">
    <citation type="journal article" date="2021" name="bioRxiv">
        <title>The Gossypium anomalum genome as a resource for cotton improvement and evolutionary analysis of hybrid incompatibility.</title>
        <authorList>
            <person name="Grover C.E."/>
            <person name="Yuan D."/>
            <person name="Arick M.A."/>
            <person name="Miller E.R."/>
            <person name="Hu G."/>
            <person name="Peterson D.G."/>
            <person name="Wendel J.F."/>
            <person name="Udall J.A."/>
        </authorList>
    </citation>
    <scope>NUCLEOTIDE SEQUENCE [LARGE SCALE GENOMIC DNA]</scope>
    <source>
        <strain evidence="2">JFW-Udall</strain>
        <tissue evidence="2">Leaf</tissue>
    </source>
</reference>
<evidence type="ECO:0000313" key="3">
    <source>
        <dbReference type="Proteomes" id="UP000701853"/>
    </source>
</evidence>
<dbReference type="AlphaFoldDB" id="A0A8J5YM96"/>
<name>A0A8J5YM96_9ROSI</name>
<sequence length="229" mass="26690">MEEYTTLLRCPKIRADKVYSRAANISTFLRKLMNITRMSEQWVAAWMKQKGDSKCNAWSSLRDLILAHPDIKKRVDVFALSIYGLIVFPKALGYMDEAVLELFDRLDKRVTPVSIILAKAFRSLNAYRRASEGRFIGCTISGYTEVGQHFEGKMDDDLPESPRRGRRMESPFDDWNNGNVQVLFRSSFFVVLADQSCYEHSIATSKWLKKTPFPREEIRKRARNFEWEK</sequence>
<gene>
    <name evidence="2" type="ORF">CXB51_024195</name>
</gene>
<evidence type="ECO:0000313" key="2">
    <source>
        <dbReference type="EMBL" id="KAG8482700.1"/>
    </source>
</evidence>
<protein>
    <recommendedName>
        <fullName evidence="1">DUF7745 domain-containing protein</fullName>
    </recommendedName>
</protein>
<feature type="domain" description="DUF7745" evidence="1">
    <location>
        <begin position="1"/>
        <end position="141"/>
    </location>
</feature>
<dbReference type="PANTHER" id="PTHR48200">
    <property type="entry name" value="PROTEIN, PUTATIVE-RELATED"/>
    <property type="match status" value="1"/>
</dbReference>
<proteinExistence type="predicted"/>
<organism evidence="2 3">
    <name type="scientific">Gossypium anomalum</name>
    <dbReference type="NCBI Taxonomy" id="47600"/>
    <lineage>
        <taxon>Eukaryota</taxon>
        <taxon>Viridiplantae</taxon>
        <taxon>Streptophyta</taxon>
        <taxon>Embryophyta</taxon>
        <taxon>Tracheophyta</taxon>
        <taxon>Spermatophyta</taxon>
        <taxon>Magnoliopsida</taxon>
        <taxon>eudicotyledons</taxon>
        <taxon>Gunneridae</taxon>
        <taxon>Pentapetalae</taxon>
        <taxon>rosids</taxon>
        <taxon>malvids</taxon>
        <taxon>Malvales</taxon>
        <taxon>Malvaceae</taxon>
        <taxon>Malvoideae</taxon>
        <taxon>Gossypium</taxon>
    </lineage>
</organism>
<evidence type="ECO:0000259" key="1">
    <source>
        <dbReference type="Pfam" id="PF24924"/>
    </source>
</evidence>
<dbReference type="Pfam" id="PF24924">
    <property type="entry name" value="DUF7745"/>
    <property type="match status" value="1"/>
</dbReference>
<keyword evidence="3" id="KW-1185">Reference proteome</keyword>